<dbReference type="Gene3D" id="1.10.10.60">
    <property type="entry name" value="Homeodomain-like"/>
    <property type="match status" value="1"/>
</dbReference>
<keyword evidence="3" id="KW-0804">Transcription</keyword>
<keyword evidence="2 5" id="KW-0238">DNA-binding</keyword>
<evidence type="ECO:0000313" key="5">
    <source>
        <dbReference type="EMBL" id="MBB4288254.1"/>
    </source>
</evidence>
<gene>
    <name evidence="5" type="ORF">GGE16_000270</name>
</gene>
<dbReference type="AlphaFoldDB" id="A0AAE2SVA9"/>
<protein>
    <submittedName>
        <fullName evidence="5">AraC-like DNA-binding protein</fullName>
    </submittedName>
</protein>
<evidence type="ECO:0000256" key="3">
    <source>
        <dbReference type="ARBA" id="ARBA00023163"/>
    </source>
</evidence>
<dbReference type="Pfam" id="PF12833">
    <property type="entry name" value="HTH_18"/>
    <property type="match status" value="1"/>
</dbReference>
<evidence type="ECO:0000256" key="1">
    <source>
        <dbReference type="ARBA" id="ARBA00023015"/>
    </source>
</evidence>
<dbReference type="PROSITE" id="PS01124">
    <property type="entry name" value="HTH_ARAC_FAMILY_2"/>
    <property type="match status" value="1"/>
</dbReference>
<feature type="domain" description="HTH araC/xylS-type" evidence="4">
    <location>
        <begin position="223"/>
        <end position="323"/>
    </location>
</feature>
<dbReference type="InterPro" id="IPR009057">
    <property type="entry name" value="Homeodomain-like_sf"/>
</dbReference>
<dbReference type="SUPFAM" id="SSF46689">
    <property type="entry name" value="Homeodomain-like"/>
    <property type="match status" value="2"/>
</dbReference>
<evidence type="ECO:0000256" key="2">
    <source>
        <dbReference type="ARBA" id="ARBA00023125"/>
    </source>
</evidence>
<dbReference type="InterPro" id="IPR018060">
    <property type="entry name" value="HTH_AraC"/>
</dbReference>
<sequence length="335" mass="37525">MFNNSELGPRWAGTNFESMLETLVEVAPFEGYTTDAMEDFTWSANAWSNGTLTLSEMACNRPWHLSATSGTPEWLTIMVPRDGICGVTLGQNTATALPGQLLLGQNHEVDRFFVQGTLHRSEKLHLDWSVISQTVGELLEAPVSGSLDLLPQVDQHSPAGILFKNLVETIISGMREDGVLLHSPIAMTNLTQALGHLVARSMPHRYSRQLEKKIFAPAPWHIRRAIDFMRANISTPITMSMVAHAANVSVRTLETGFRTFKETTPAAYLRTLRLRAARQDLLDPSNRLEIKDICLRWGFFHGGRFSAMYRSVYGETPQEARRRRGHPLANSRLKS</sequence>
<dbReference type="PROSITE" id="PS00041">
    <property type="entry name" value="HTH_ARAC_FAMILY_1"/>
    <property type="match status" value="1"/>
</dbReference>
<dbReference type="Proteomes" id="UP000538507">
    <property type="component" value="Unassembled WGS sequence"/>
</dbReference>
<evidence type="ECO:0000313" key="6">
    <source>
        <dbReference type="Proteomes" id="UP000538507"/>
    </source>
</evidence>
<dbReference type="PANTHER" id="PTHR46796">
    <property type="entry name" value="HTH-TYPE TRANSCRIPTIONAL ACTIVATOR RHAS-RELATED"/>
    <property type="match status" value="1"/>
</dbReference>
<proteinExistence type="predicted"/>
<name>A0AAE2SVA9_RHILE</name>
<dbReference type="InterPro" id="IPR018062">
    <property type="entry name" value="HTH_AraC-typ_CS"/>
</dbReference>
<comment type="caution">
    <text evidence="5">The sequence shown here is derived from an EMBL/GenBank/DDBJ whole genome shotgun (WGS) entry which is preliminary data.</text>
</comment>
<accession>A0AAE2SVA9</accession>
<dbReference type="GO" id="GO:0043565">
    <property type="term" value="F:sequence-specific DNA binding"/>
    <property type="evidence" value="ECO:0007669"/>
    <property type="project" value="InterPro"/>
</dbReference>
<evidence type="ECO:0000259" key="4">
    <source>
        <dbReference type="PROSITE" id="PS01124"/>
    </source>
</evidence>
<reference evidence="5 6" key="1">
    <citation type="submission" date="2020-08" db="EMBL/GenBank/DDBJ databases">
        <title>Genomic Encyclopedia of Type Strains, Phase IV (KMG-V): Genome sequencing to study the core and pangenomes of soil and plant-associated prokaryotes.</title>
        <authorList>
            <person name="Whitman W."/>
        </authorList>
    </citation>
    <scope>NUCLEOTIDE SEQUENCE [LARGE SCALE GENOMIC DNA]</scope>
    <source>
        <strain evidence="5 6">SEMIA 415</strain>
    </source>
</reference>
<dbReference type="SMART" id="SM00342">
    <property type="entry name" value="HTH_ARAC"/>
    <property type="match status" value="1"/>
</dbReference>
<dbReference type="EMBL" id="JACIGO010000001">
    <property type="protein sequence ID" value="MBB4288254.1"/>
    <property type="molecule type" value="Genomic_DNA"/>
</dbReference>
<dbReference type="PANTHER" id="PTHR46796:SF12">
    <property type="entry name" value="HTH-TYPE DNA-BINDING TRANSCRIPTIONAL ACTIVATOR EUTR"/>
    <property type="match status" value="1"/>
</dbReference>
<dbReference type="RefSeq" id="WP_246718161.1">
    <property type="nucleotide sequence ID" value="NZ_JACHAZ010000002.1"/>
</dbReference>
<keyword evidence="1" id="KW-0805">Transcription regulation</keyword>
<organism evidence="5 6">
    <name type="scientific">Rhizobium leguminosarum</name>
    <dbReference type="NCBI Taxonomy" id="384"/>
    <lineage>
        <taxon>Bacteria</taxon>
        <taxon>Pseudomonadati</taxon>
        <taxon>Pseudomonadota</taxon>
        <taxon>Alphaproteobacteria</taxon>
        <taxon>Hyphomicrobiales</taxon>
        <taxon>Rhizobiaceae</taxon>
        <taxon>Rhizobium/Agrobacterium group</taxon>
        <taxon>Rhizobium</taxon>
    </lineage>
</organism>
<dbReference type="InterPro" id="IPR050204">
    <property type="entry name" value="AraC_XylS_family_regulators"/>
</dbReference>
<dbReference type="GO" id="GO:0003700">
    <property type="term" value="F:DNA-binding transcription factor activity"/>
    <property type="evidence" value="ECO:0007669"/>
    <property type="project" value="InterPro"/>
</dbReference>